<feature type="compositionally biased region" description="Basic and acidic residues" evidence="1">
    <location>
        <begin position="117"/>
        <end position="137"/>
    </location>
</feature>
<gene>
    <name evidence="2" type="ORF">LITE_LOCUS16950</name>
</gene>
<sequence length="173" mass="19338">MHCPTPIRSAVRTIHSPTPIHPAIAPSISSIAPFDWSGVNEIESKQSLKLPIFAGPKLIGFPCKPNSNGTTENFFFVGITNSGHQQLRRVPRHRRQRREGPRSSSEVHGMAWQRVSGEGERHQQREATRVSESKFVEGNDWVGVGSDLREANLGRGNGEEEGEEEREDKESNY</sequence>
<accession>A0AAV0K2K0</accession>
<feature type="region of interest" description="Disordered" evidence="1">
    <location>
        <begin position="85"/>
        <end position="173"/>
    </location>
</feature>
<proteinExistence type="predicted"/>
<evidence type="ECO:0000256" key="1">
    <source>
        <dbReference type="SAM" id="MobiDB-lite"/>
    </source>
</evidence>
<protein>
    <submittedName>
        <fullName evidence="2">Uncharacterized protein</fullName>
    </submittedName>
</protein>
<comment type="caution">
    <text evidence="2">The sequence shown here is derived from an EMBL/GenBank/DDBJ whole genome shotgun (WGS) entry which is preliminary data.</text>
</comment>
<keyword evidence="3" id="KW-1185">Reference proteome</keyword>
<organism evidence="2 3">
    <name type="scientific">Linum tenue</name>
    <dbReference type="NCBI Taxonomy" id="586396"/>
    <lineage>
        <taxon>Eukaryota</taxon>
        <taxon>Viridiplantae</taxon>
        <taxon>Streptophyta</taxon>
        <taxon>Embryophyta</taxon>
        <taxon>Tracheophyta</taxon>
        <taxon>Spermatophyta</taxon>
        <taxon>Magnoliopsida</taxon>
        <taxon>eudicotyledons</taxon>
        <taxon>Gunneridae</taxon>
        <taxon>Pentapetalae</taxon>
        <taxon>rosids</taxon>
        <taxon>fabids</taxon>
        <taxon>Malpighiales</taxon>
        <taxon>Linaceae</taxon>
        <taxon>Linum</taxon>
    </lineage>
</organism>
<dbReference type="AlphaFoldDB" id="A0AAV0K2K0"/>
<feature type="compositionally biased region" description="Basic residues" evidence="1">
    <location>
        <begin position="86"/>
        <end position="97"/>
    </location>
</feature>
<name>A0AAV0K2K0_9ROSI</name>
<dbReference type="EMBL" id="CAMGYJ010000005">
    <property type="protein sequence ID" value="CAI0416392.1"/>
    <property type="molecule type" value="Genomic_DNA"/>
</dbReference>
<reference evidence="2" key="1">
    <citation type="submission" date="2022-08" db="EMBL/GenBank/DDBJ databases">
        <authorList>
            <person name="Gutierrez-Valencia J."/>
        </authorList>
    </citation>
    <scope>NUCLEOTIDE SEQUENCE</scope>
</reference>
<evidence type="ECO:0000313" key="2">
    <source>
        <dbReference type="EMBL" id="CAI0416392.1"/>
    </source>
</evidence>
<evidence type="ECO:0000313" key="3">
    <source>
        <dbReference type="Proteomes" id="UP001154282"/>
    </source>
</evidence>
<dbReference type="Proteomes" id="UP001154282">
    <property type="component" value="Unassembled WGS sequence"/>
</dbReference>